<dbReference type="EMBL" id="QPJM01000003">
    <property type="protein sequence ID" value="RCW85411.1"/>
    <property type="molecule type" value="Genomic_DNA"/>
</dbReference>
<name>A0A368YZ05_9HYPH</name>
<keyword evidence="2" id="KW-1185">Reference proteome</keyword>
<dbReference type="AlphaFoldDB" id="A0A368YZ05"/>
<evidence type="ECO:0000313" key="1">
    <source>
        <dbReference type="EMBL" id="RCW85411.1"/>
    </source>
</evidence>
<comment type="caution">
    <text evidence="1">The sequence shown here is derived from an EMBL/GenBank/DDBJ whole genome shotgun (WGS) entry which is preliminary data.</text>
</comment>
<proteinExistence type="predicted"/>
<accession>A0A368YZ05</accession>
<gene>
    <name evidence="1" type="ORF">C7476_103254</name>
</gene>
<sequence>MMILAMLLCVVRQAHHEGGWLTAGNYLATVSPSFGRLVVILQPTVLPHGELVEPRIAAKANRKN</sequence>
<organism evidence="1 2">
    <name type="scientific">Phyllobacterium bourgognense</name>
    <dbReference type="NCBI Taxonomy" id="314236"/>
    <lineage>
        <taxon>Bacteria</taxon>
        <taxon>Pseudomonadati</taxon>
        <taxon>Pseudomonadota</taxon>
        <taxon>Alphaproteobacteria</taxon>
        <taxon>Hyphomicrobiales</taxon>
        <taxon>Phyllobacteriaceae</taxon>
        <taxon>Phyllobacterium</taxon>
    </lineage>
</organism>
<dbReference type="Proteomes" id="UP000253324">
    <property type="component" value="Unassembled WGS sequence"/>
</dbReference>
<reference evidence="1 2" key="1">
    <citation type="submission" date="2018-07" db="EMBL/GenBank/DDBJ databases">
        <title>Genomic Encyclopedia of Type Strains, Phase III (KMG-III): the genomes of soil and plant-associated and newly described type strains.</title>
        <authorList>
            <person name="Whitman W."/>
        </authorList>
    </citation>
    <scope>NUCLEOTIDE SEQUENCE [LARGE SCALE GENOMIC DNA]</scope>
    <source>
        <strain evidence="1 2">31-25a</strain>
    </source>
</reference>
<protein>
    <submittedName>
        <fullName evidence="1">Uncharacterized protein</fullName>
    </submittedName>
</protein>
<evidence type="ECO:0000313" key="2">
    <source>
        <dbReference type="Proteomes" id="UP000253324"/>
    </source>
</evidence>